<keyword evidence="1" id="KW-1133">Transmembrane helix</keyword>
<feature type="transmembrane region" description="Helical" evidence="1">
    <location>
        <begin position="7"/>
        <end position="26"/>
    </location>
</feature>
<evidence type="ECO:0000313" key="3">
    <source>
        <dbReference type="Proteomes" id="UP000215137"/>
    </source>
</evidence>
<sequence>MRDDEMKWITVLNSLTLILFTVLFFADYFPKSIVAETIPQGILLLLLIGTLIGMGYLDKHAYSLKDQIISFLYMIFLMSLFTFLGGKSQIGFSFDGYLFWFSSIIAFINIYKEWKEMKQEKIITAN</sequence>
<gene>
    <name evidence="2" type="ORF">CKF48_12515</name>
</gene>
<evidence type="ECO:0008006" key="4">
    <source>
        <dbReference type="Google" id="ProtNLM"/>
    </source>
</evidence>
<evidence type="ECO:0000256" key="1">
    <source>
        <dbReference type="SAM" id="Phobius"/>
    </source>
</evidence>
<keyword evidence="1" id="KW-0812">Transmembrane</keyword>
<reference evidence="2 3" key="1">
    <citation type="submission" date="2017-08" db="EMBL/GenBank/DDBJ databases">
        <title>Complete Genome Sequence of Bacillus kochii Oregon-R-modENCODE STRAIN BDGP4, isolated from Drosophila melanogaster gut.</title>
        <authorList>
            <person name="Wan K.H."/>
            <person name="Yu C."/>
            <person name="Park S."/>
            <person name="Hammonds A.S."/>
            <person name="Booth B.W."/>
            <person name="Celniker S.E."/>
        </authorList>
    </citation>
    <scope>NUCLEOTIDE SEQUENCE [LARGE SCALE GENOMIC DNA]</scope>
    <source>
        <strain evidence="2 3">BDGP4</strain>
    </source>
</reference>
<evidence type="ECO:0000313" key="2">
    <source>
        <dbReference type="EMBL" id="ASV68068.1"/>
    </source>
</evidence>
<dbReference type="EMBL" id="CP022983">
    <property type="protein sequence ID" value="ASV68068.1"/>
    <property type="molecule type" value="Genomic_DNA"/>
</dbReference>
<keyword evidence="1" id="KW-0472">Membrane</keyword>
<feature type="transmembrane region" description="Helical" evidence="1">
    <location>
        <begin position="69"/>
        <end position="86"/>
    </location>
</feature>
<protein>
    <recommendedName>
        <fullName evidence="4">Permease</fullName>
    </recommendedName>
</protein>
<keyword evidence="3" id="KW-1185">Reference proteome</keyword>
<organism evidence="2 3">
    <name type="scientific">Cytobacillus kochii</name>
    <dbReference type="NCBI Taxonomy" id="859143"/>
    <lineage>
        <taxon>Bacteria</taxon>
        <taxon>Bacillati</taxon>
        <taxon>Bacillota</taxon>
        <taxon>Bacilli</taxon>
        <taxon>Bacillales</taxon>
        <taxon>Bacillaceae</taxon>
        <taxon>Cytobacillus</taxon>
    </lineage>
</organism>
<name>A0A248TIN2_9BACI</name>
<dbReference type="KEGG" id="bko:CKF48_12515"/>
<feature type="transmembrane region" description="Helical" evidence="1">
    <location>
        <begin position="38"/>
        <end position="57"/>
    </location>
</feature>
<dbReference type="Proteomes" id="UP000215137">
    <property type="component" value="Chromosome"/>
</dbReference>
<accession>A0A248TIN2</accession>
<feature type="transmembrane region" description="Helical" evidence="1">
    <location>
        <begin position="92"/>
        <end position="111"/>
    </location>
</feature>
<proteinExistence type="predicted"/>
<dbReference type="AlphaFoldDB" id="A0A248TIN2"/>